<dbReference type="InterPro" id="IPR018060">
    <property type="entry name" value="HTH_AraC"/>
</dbReference>
<evidence type="ECO:0000313" key="3">
    <source>
        <dbReference type="Proteomes" id="UP000289703"/>
    </source>
</evidence>
<proteinExistence type="predicted"/>
<comment type="caution">
    <text evidence="2">The sequence shown here is derived from an EMBL/GenBank/DDBJ whole genome shotgun (WGS) entry which is preliminary data.</text>
</comment>
<dbReference type="InterPro" id="IPR046532">
    <property type="entry name" value="DUF6597"/>
</dbReference>
<dbReference type="PROSITE" id="PS01124">
    <property type="entry name" value="HTH_ARAC_FAMILY_2"/>
    <property type="match status" value="1"/>
</dbReference>
<dbReference type="Proteomes" id="UP000289703">
    <property type="component" value="Unassembled WGS sequence"/>
</dbReference>
<evidence type="ECO:0000259" key="1">
    <source>
        <dbReference type="PROSITE" id="PS01124"/>
    </source>
</evidence>
<accession>A0A4Q1JL75</accession>
<dbReference type="EMBL" id="SAXA01000007">
    <property type="protein sequence ID" value="RXQ94446.1"/>
    <property type="molecule type" value="Genomic_DNA"/>
</dbReference>
<dbReference type="AlphaFoldDB" id="A0A4Q1JL75"/>
<dbReference type="GO" id="GO:0003700">
    <property type="term" value="F:DNA-binding transcription factor activity"/>
    <property type="evidence" value="ECO:0007669"/>
    <property type="project" value="InterPro"/>
</dbReference>
<sequence>MKHRNIKIDGFLSNFINCFWEHDNILKEVEYTILPDGYFDLIFEIKNNEIINISLTGIWTNQINVRIKENTKLIGIQFKLIASEYIFKESIKLILNSETVLPTDFWGAKNLPFDNLEKFTDSLTKTIYYGLKNLNEIDNRKFKLFNTLYGQKGNISVKELSETVSWSSRQINRYFNQQFGFSLKTFLNILKCKSSYRNIVKGKLSPTQDYYDQAHYIKEVKRYTGNTPKELYKNENDRFLQLLTLGEK</sequence>
<keyword evidence="3" id="KW-1185">Reference proteome</keyword>
<gene>
    <name evidence="2" type="ORF">EO244_09190</name>
</gene>
<dbReference type="RefSeq" id="WP_129254374.1">
    <property type="nucleotide sequence ID" value="NZ_SAXA01000007.1"/>
</dbReference>
<dbReference type="SMART" id="SM00342">
    <property type="entry name" value="HTH_ARAC"/>
    <property type="match status" value="1"/>
</dbReference>
<dbReference type="Gene3D" id="1.10.10.60">
    <property type="entry name" value="Homeodomain-like"/>
    <property type="match status" value="1"/>
</dbReference>
<evidence type="ECO:0000313" key="2">
    <source>
        <dbReference type="EMBL" id="RXQ94446.1"/>
    </source>
</evidence>
<protein>
    <submittedName>
        <fullName evidence="2">AraC family transcriptional regulator</fullName>
    </submittedName>
</protein>
<dbReference type="GO" id="GO:0043565">
    <property type="term" value="F:sequence-specific DNA binding"/>
    <property type="evidence" value="ECO:0007669"/>
    <property type="project" value="InterPro"/>
</dbReference>
<feature type="domain" description="HTH araC/xylS-type" evidence="1">
    <location>
        <begin position="139"/>
        <end position="234"/>
    </location>
</feature>
<dbReference type="Pfam" id="PF20240">
    <property type="entry name" value="DUF6597"/>
    <property type="match status" value="1"/>
</dbReference>
<dbReference type="OrthoDB" id="323290at2"/>
<organism evidence="2 3">
    <name type="scientific">Ancylomarina salipaludis</name>
    <dbReference type="NCBI Taxonomy" id="2501299"/>
    <lineage>
        <taxon>Bacteria</taxon>
        <taxon>Pseudomonadati</taxon>
        <taxon>Bacteroidota</taxon>
        <taxon>Bacteroidia</taxon>
        <taxon>Marinilabiliales</taxon>
        <taxon>Marinifilaceae</taxon>
        <taxon>Ancylomarina</taxon>
    </lineage>
</organism>
<reference evidence="2 3" key="1">
    <citation type="submission" date="2019-01" db="EMBL/GenBank/DDBJ databases">
        <title>Ancylomarina salipaludis sp. nov., isolated from a salt marsh.</title>
        <authorList>
            <person name="Yoon J.-H."/>
        </authorList>
    </citation>
    <scope>NUCLEOTIDE SEQUENCE [LARGE SCALE GENOMIC DNA]</scope>
    <source>
        <strain evidence="2 3">SHSM-M15</strain>
    </source>
</reference>
<name>A0A4Q1JL75_9BACT</name>